<feature type="transmembrane region" description="Helical" evidence="2">
    <location>
        <begin position="119"/>
        <end position="141"/>
    </location>
</feature>
<feature type="transmembrane region" description="Helical" evidence="2">
    <location>
        <begin position="445"/>
        <end position="467"/>
    </location>
</feature>
<evidence type="ECO:0000313" key="3">
    <source>
        <dbReference type="EMBL" id="QFR22767.1"/>
    </source>
</evidence>
<feature type="transmembrane region" description="Helical" evidence="2">
    <location>
        <begin position="265"/>
        <end position="285"/>
    </location>
</feature>
<dbReference type="GO" id="GO:0015293">
    <property type="term" value="F:symporter activity"/>
    <property type="evidence" value="ECO:0007669"/>
    <property type="project" value="InterPro"/>
</dbReference>
<dbReference type="GO" id="GO:0008643">
    <property type="term" value="P:carbohydrate transport"/>
    <property type="evidence" value="ECO:0007669"/>
    <property type="project" value="InterPro"/>
</dbReference>
<dbReference type="EMBL" id="CP045143">
    <property type="protein sequence ID" value="QFR22767.1"/>
    <property type="molecule type" value="Genomic_DNA"/>
</dbReference>
<sequence>MATAFSLFNAMLKKANNEGKIKIMAQASDKTEKTVQAAPPPMTSGGERLSYWSYFVGQSMSYTMLGGFLTTYMMMIGIDLTKIATAMVIVKLWDAVNDTIFGVIFDRVKFKSGNKSLPWLRMTLVLIPLTTIFIYQIPGALSQTAKIVWFVVGYILWDTAYTLSDIPIYNLVTMMTTNLIERNSILSIARVFALGGAFITSMLATVLVSERVGFSFAQTALLISLIVVLTMIPVAIKGKERIKTKPSEEKYSFGKMLHYLRSNKYLLLFYSGYIISGVLMTQAAIDLFVSYYLFGSALFSTLMLVLSALPMLIISPLINRILKHVDKFRLFYWANAAFVVTGLVVYLVGYKNVLLYIILVIIRSIPYGLIYTINLTFTPDAVEYGQFKTGVDARGVAFAIQSFAAKFTSLAQPIGLFILSLFGWVTIDASSFAQLQSMHIEQTAMALNGLWITATLVPVIGTALALIPYHFYKLNDKDVQVMAKFNAGEITRAEADAALSRKY</sequence>
<feature type="transmembrane region" description="Helical" evidence="2">
    <location>
        <begin position="330"/>
        <end position="348"/>
    </location>
</feature>
<reference evidence="3 4" key="1">
    <citation type="submission" date="2019-10" db="EMBL/GenBank/DDBJ databases">
        <title>The completed genome of Lactobacillus harbinensis M1.</title>
        <authorList>
            <person name="Zheng Y."/>
        </authorList>
    </citation>
    <scope>NUCLEOTIDE SEQUENCE [LARGE SCALE GENOMIC DNA]</scope>
    <source>
        <strain evidence="3 4">M1</strain>
    </source>
</reference>
<dbReference type="AlphaFoldDB" id="A0A5P8M373"/>
<organism evidence="3 4">
    <name type="scientific">Schleiferilactobacillus harbinensis</name>
    <dbReference type="NCBI Taxonomy" id="304207"/>
    <lineage>
        <taxon>Bacteria</taxon>
        <taxon>Bacillati</taxon>
        <taxon>Bacillota</taxon>
        <taxon>Bacilli</taxon>
        <taxon>Lactobacillales</taxon>
        <taxon>Lactobacillaceae</taxon>
        <taxon>Schleiferilactobacillus</taxon>
    </lineage>
</organism>
<dbReference type="InterPro" id="IPR039672">
    <property type="entry name" value="MFS_2"/>
</dbReference>
<feature type="transmembrane region" description="Helical" evidence="2">
    <location>
        <begin position="184"/>
        <end position="208"/>
    </location>
</feature>
<dbReference type="SUPFAM" id="SSF103473">
    <property type="entry name" value="MFS general substrate transporter"/>
    <property type="match status" value="1"/>
</dbReference>
<feature type="transmembrane region" description="Helical" evidence="2">
    <location>
        <begin position="398"/>
        <end position="425"/>
    </location>
</feature>
<evidence type="ECO:0000256" key="1">
    <source>
        <dbReference type="ARBA" id="ARBA00022597"/>
    </source>
</evidence>
<accession>A0A5P8M373</accession>
<keyword evidence="2" id="KW-0812">Transmembrane</keyword>
<keyword evidence="1" id="KW-0813">Transport</keyword>
<evidence type="ECO:0000313" key="4">
    <source>
        <dbReference type="Proteomes" id="UP000326779"/>
    </source>
</evidence>
<feature type="transmembrane region" description="Helical" evidence="2">
    <location>
        <begin position="291"/>
        <end position="318"/>
    </location>
</feature>
<feature type="transmembrane region" description="Helical" evidence="2">
    <location>
        <begin position="354"/>
        <end position="377"/>
    </location>
</feature>
<dbReference type="Gene3D" id="1.20.1250.20">
    <property type="entry name" value="MFS general substrate transporter like domains"/>
    <property type="match status" value="1"/>
</dbReference>
<dbReference type="PANTHER" id="PTHR11328">
    <property type="entry name" value="MAJOR FACILITATOR SUPERFAMILY DOMAIN-CONTAINING PROTEIN"/>
    <property type="match status" value="1"/>
</dbReference>
<dbReference type="Proteomes" id="UP000326779">
    <property type="component" value="Chromosome"/>
</dbReference>
<gene>
    <name evidence="3" type="ORF">D1010_04535</name>
</gene>
<protein>
    <recommendedName>
        <fullName evidence="5">MFS transporter</fullName>
    </recommendedName>
</protein>
<dbReference type="GO" id="GO:0005886">
    <property type="term" value="C:plasma membrane"/>
    <property type="evidence" value="ECO:0007669"/>
    <property type="project" value="TreeGrafter"/>
</dbReference>
<keyword evidence="2" id="KW-0472">Membrane</keyword>
<evidence type="ECO:0000256" key="2">
    <source>
        <dbReference type="SAM" id="Phobius"/>
    </source>
</evidence>
<dbReference type="KEGG" id="lhb:D1010_04535"/>
<dbReference type="PANTHER" id="PTHR11328:SF24">
    <property type="entry name" value="MAJOR FACILITATOR SUPERFAMILY (MFS) PROFILE DOMAIN-CONTAINING PROTEIN"/>
    <property type="match status" value="1"/>
</dbReference>
<proteinExistence type="predicted"/>
<evidence type="ECO:0008006" key="5">
    <source>
        <dbReference type="Google" id="ProtNLM"/>
    </source>
</evidence>
<dbReference type="InterPro" id="IPR036259">
    <property type="entry name" value="MFS_trans_sf"/>
</dbReference>
<feature type="transmembrane region" description="Helical" evidence="2">
    <location>
        <begin position="51"/>
        <end position="72"/>
    </location>
</feature>
<dbReference type="Pfam" id="PF13347">
    <property type="entry name" value="MFS_2"/>
    <property type="match status" value="1"/>
</dbReference>
<feature type="transmembrane region" description="Helical" evidence="2">
    <location>
        <begin position="147"/>
        <end position="172"/>
    </location>
</feature>
<keyword evidence="2" id="KW-1133">Transmembrane helix</keyword>
<keyword evidence="1" id="KW-0762">Sugar transport</keyword>
<name>A0A5P8M373_9LACO</name>
<feature type="transmembrane region" description="Helical" evidence="2">
    <location>
        <begin position="214"/>
        <end position="236"/>
    </location>
</feature>